<dbReference type="GO" id="GO:0005829">
    <property type="term" value="C:cytosol"/>
    <property type="evidence" value="ECO:0007669"/>
    <property type="project" value="TreeGrafter"/>
</dbReference>
<keyword evidence="4 8" id="KW-0418">Kinase</keyword>
<accession>A0A7W9SW16</accession>
<gene>
    <name evidence="8" type="primary">cmk</name>
    <name evidence="10" type="ORF">HNQ39_005273</name>
</gene>
<sequence length="219" mass="23486">MRRWVVAIDGPAGAGKSTVARLLADRLGYIYLDSGAMYRCVALLALRGAVEPELATPLAETAEILFDPAGIGEPQKVLLAGEDVTRAIRTPEVSQLASKVAAVPGVRAALVRLQQALGAGGGVVMEGRDIGTVVFPHAELKVFLTASPEERARRRFAELEARGEIIDFETVLAEQRERDERDQTRETSPLKAAADAITLLTDGRTIEEIVVELAGKVMS</sequence>
<dbReference type="EMBL" id="JACHGW010000007">
    <property type="protein sequence ID" value="MBB6053438.1"/>
    <property type="molecule type" value="Genomic_DNA"/>
</dbReference>
<keyword evidence="3 8" id="KW-0547">Nucleotide-binding</keyword>
<reference evidence="10 11" key="1">
    <citation type="submission" date="2020-08" db="EMBL/GenBank/DDBJ databases">
        <title>Genomic Encyclopedia of Type Strains, Phase IV (KMG-IV): sequencing the most valuable type-strain genomes for metagenomic binning, comparative biology and taxonomic classification.</title>
        <authorList>
            <person name="Goeker M."/>
        </authorList>
    </citation>
    <scope>NUCLEOTIDE SEQUENCE [LARGE SCALE GENOMIC DNA]</scope>
    <source>
        <strain evidence="10 11">DSM 23562</strain>
    </source>
</reference>
<dbReference type="GO" id="GO:0006220">
    <property type="term" value="P:pyrimidine nucleotide metabolic process"/>
    <property type="evidence" value="ECO:0007669"/>
    <property type="project" value="UniProtKB-UniRule"/>
</dbReference>
<comment type="catalytic activity">
    <reaction evidence="7 8">
        <text>CMP + ATP = CDP + ADP</text>
        <dbReference type="Rhea" id="RHEA:11600"/>
        <dbReference type="ChEBI" id="CHEBI:30616"/>
        <dbReference type="ChEBI" id="CHEBI:58069"/>
        <dbReference type="ChEBI" id="CHEBI:60377"/>
        <dbReference type="ChEBI" id="CHEBI:456216"/>
        <dbReference type="EC" id="2.7.4.25"/>
    </reaction>
</comment>
<dbReference type="GO" id="GO:0036431">
    <property type="term" value="F:dCMP kinase activity"/>
    <property type="evidence" value="ECO:0007669"/>
    <property type="project" value="InterPro"/>
</dbReference>
<dbReference type="Proteomes" id="UP000520814">
    <property type="component" value="Unassembled WGS sequence"/>
</dbReference>
<evidence type="ECO:0000313" key="11">
    <source>
        <dbReference type="Proteomes" id="UP000520814"/>
    </source>
</evidence>
<dbReference type="AlphaFoldDB" id="A0A7W9SW16"/>
<evidence type="ECO:0000256" key="2">
    <source>
        <dbReference type="ARBA" id="ARBA00022679"/>
    </source>
</evidence>
<organism evidence="10 11">
    <name type="scientific">Armatimonas rosea</name>
    <dbReference type="NCBI Taxonomy" id="685828"/>
    <lineage>
        <taxon>Bacteria</taxon>
        <taxon>Bacillati</taxon>
        <taxon>Armatimonadota</taxon>
        <taxon>Armatimonadia</taxon>
        <taxon>Armatimonadales</taxon>
        <taxon>Armatimonadaceae</taxon>
        <taxon>Armatimonas</taxon>
    </lineage>
</organism>
<name>A0A7W9SW16_ARMRO</name>
<evidence type="ECO:0000256" key="8">
    <source>
        <dbReference type="HAMAP-Rule" id="MF_00238"/>
    </source>
</evidence>
<dbReference type="GO" id="GO:0005524">
    <property type="term" value="F:ATP binding"/>
    <property type="evidence" value="ECO:0007669"/>
    <property type="project" value="UniProtKB-UniRule"/>
</dbReference>
<dbReference type="InterPro" id="IPR003136">
    <property type="entry name" value="Cytidylate_kin"/>
</dbReference>
<keyword evidence="5 8" id="KW-0067">ATP-binding</keyword>
<comment type="caution">
    <text evidence="10">The sequence shown here is derived from an EMBL/GenBank/DDBJ whole genome shotgun (WGS) entry which is preliminary data.</text>
</comment>
<evidence type="ECO:0000256" key="3">
    <source>
        <dbReference type="ARBA" id="ARBA00022741"/>
    </source>
</evidence>
<dbReference type="NCBIfam" id="TIGR00017">
    <property type="entry name" value="cmk"/>
    <property type="match status" value="1"/>
</dbReference>
<comment type="similarity">
    <text evidence="1 8">Belongs to the cytidylate kinase family. Type 1 subfamily.</text>
</comment>
<dbReference type="EC" id="2.7.4.25" evidence="8"/>
<dbReference type="InterPro" id="IPR011994">
    <property type="entry name" value="Cytidylate_kinase_dom"/>
</dbReference>
<keyword evidence="2 8" id="KW-0808">Transferase</keyword>
<evidence type="ECO:0000256" key="4">
    <source>
        <dbReference type="ARBA" id="ARBA00022777"/>
    </source>
</evidence>
<dbReference type="RefSeq" id="WP_184203533.1">
    <property type="nucleotide sequence ID" value="NZ_JACHGW010000007.1"/>
</dbReference>
<dbReference type="Gene3D" id="3.40.50.300">
    <property type="entry name" value="P-loop containing nucleotide triphosphate hydrolases"/>
    <property type="match status" value="1"/>
</dbReference>
<dbReference type="GO" id="GO:0015949">
    <property type="term" value="P:nucleobase-containing small molecule interconversion"/>
    <property type="evidence" value="ECO:0007669"/>
    <property type="project" value="TreeGrafter"/>
</dbReference>
<comment type="catalytic activity">
    <reaction evidence="6 8">
        <text>dCMP + ATP = dCDP + ADP</text>
        <dbReference type="Rhea" id="RHEA:25094"/>
        <dbReference type="ChEBI" id="CHEBI:30616"/>
        <dbReference type="ChEBI" id="CHEBI:57566"/>
        <dbReference type="ChEBI" id="CHEBI:58593"/>
        <dbReference type="ChEBI" id="CHEBI:456216"/>
        <dbReference type="EC" id="2.7.4.25"/>
    </reaction>
</comment>
<proteinExistence type="inferred from homology"/>
<feature type="binding site" evidence="8">
    <location>
        <begin position="10"/>
        <end position="18"/>
    </location>
    <ligand>
        <name>ATP</name>
        <dbReference type="ChEBI" id="CHEBI:30616"/>
    </ligand>
</feature>
<dbReference type="PANTHER" id="PTHR21299">
    <property type="entry name" value="CYTIDYLATE KINASE/PANTOATE-BETA-ALANINE LIGASE"/>
    <property type="match status" value="1"/>
</dbReference>
<dbReference type="SUPFAM" id="SSF52540">
    <property type="entry name" value="P-loop containing nucleoside triphosphate hydrolases"/>
    <property type="match status" value="1"/>
</dbReference>
<dbReference type="CDD" id="cd02020">
    <property type="entry name" value="CMPK"/>
    <property type="match status" value="1"/>
</dbReference>
<dbReference type="Pfam" id="PF02224">
    <property type="entry name" value="Cytidylate_kin"/>
    <property type="match status" value="1"/>
</dbReference>
<evidence type="ECO:0000313" key="10">
    <source>
        <dbReference type="EMBL" id="MBB6053438.1"/>
    </source>
</evidence>
<dbReference type="InterPro" id="IPR027417">
    <property type="entry name" value="P-loop_NTPase"/>
</dbReference>
<comment type="subcellular location">
    <subcellularLocation>
        <location evidence="8">Cytoplasm</location>
    </subcellularLocation>
</comment>
<evidence type="ECO:0000256" key="6">
    <source>
        <dbReference type="ARBA" id="ARBA00047615"/>
    </source>
</evidence>
<evidence type="ECO:0000256" key="1">
    <source>
        <dbReference type="ARBA" id="ARBA00009427"/>
    </source>
</evidence>
<feature type="domain" description="Cytidylate kinase" evidence="9">
    <location>
        <begin position="6"/>
        <end position="214"/>
    </location>
</feature>
<evidence type="ECO:0000256" key="5">
    <source>
        <dbReference type="ARBA" id="ARBA00022840"/>
    </source>
</evidence>
<keyword evidence="8" id="KW-0963">Cytoplasm</keyword>
<dbReference type="HAMAP" id="MF_00238">
    <property type="entry name" value="Cytidyl_kinase_type1"/>
    <property type="match status" value="1"/>
</dbReference>
<evidence type="ECO:0000259" key="9">
    <source>
        <dbReference type="Pfam" id="PF02224"/>
    </source>
</evidence>
<evidence type="ECO:0000256" key="7">
    <source>
        <dbReference type="ARBA" id="ARBA00048478"/>
    </source>
</evidence>
<dbReference type="PANTHER" id="PTHR21299:SF2">
    <property type="entry name" value="CYTIDYLATE KINASE"/>
    <property type="match status" value="1"/>
</dbReference>
<protein>
    <recommendedName>
        <fullName evidence="8">Cytidylate kinase</fullName>
        <shortName evidence="8">CK</shortName>
        <ecNumber evidence="8">2.7.4.25</ecNumber>
    </recommendedName>
    <alternativeName>
        <fullName evidence="8">Cytidine monophosphate kinase</fullName>
        <shortName evidence="8">CMP kinase</shortName>
    </alternativeName>
</protein>
<keyword evidence="11" id="KW-1185">Reference proteome</keyword>